<protein>
    <submittedName>
        <fullName evidence="2">Uncharacterized protein</fullName>
    </submittedName>
</protein>
<keyword evidence="1" id="KW-0472">Membrane</keyword>
<gene>
    <name evidence="2" type="ORF">I6U51_13315</name>
</gene>
<name>A0A934HST7_9CLOT</name>
<evidence type="ECO:0000313" key="3">
    <source>
        <dbReference type="Proteomes" id="UP000622687"/>
    </source>
</evidence>
<accession>A0A934HST7</accession>
<reference evidence="2" key="1">
    <citation type="submission" date="2020-12" db="EMBL/GenBank/DDBJ databases">
        <title>Clostridium thailandense sp. nov., a novel acetogenic bacterium isolated from peat land soil in Thailand.</title>
        <authorList>
            <person name="Chaikitkaew S."/>
            <person name="Birkeland N.K."/>
        </authorList>
    </citation>
    <scope>NUCLEOTIDE SEQUENCE</scope>
    <source>
        <strain evidence="2">DSM 17425</strain>
    </source>
</reference>
<keyword evidence="1" id="KW-0812">Transmembrane</keyword>
<dbReference type="AlphaFoldDB" id="A0A934HST7"/>
<comment type="caution">
    <text evidence="2">The sequence shown here is derived from an EMBL/GenBank/DDBJ whole genome shotgun (WGS) entry which is preliminary data.</text>
</comment>
<keyword evidence="1" id="KW-1133">Transmembrane helix</keyword>
<keyword evidence="3" id="KW-1185">Reference proteome</keyword>
<dbReference type="Proteomes" id="UP000622687">
    <property type="component" value="Unassembled WGS sequence"/>
</dbReference>
<dbReference type="EMBL" id="JAEEGB010000014">
    <property type="protein sequence ID" value="MBI6873680.1"/>
    <property type="molecule type" value="Genomic_DNA"/>
</dbReference>
<evidence type="ECO:0000313" key="2">
    <source>
        <dbReference type="EMBL" id="MBI6873680.1"/>
    </source>
</evidence>
<proteinExistence type="predicted"/>
<dbReference type="RefSeq" id="WP_211143102.1">
    <property type="nucleotide sequence ID" value="NZ_JAEEGB010000014.1"/>
</dbReference>
<sequence length="63" mass="7380">MNYLRKSYVDYEASEYDIIIFLILSLMKIINFAKVIYGTAGDEITNYIENVIAEILVYCILYL</sequence>
<feature type="transmembrane region" description="Helical" evidence="1">
    <location>
        <begin position="18"/>
        <end position="37"/>
    </location>
</feature>
<evidence type="ECO:0000256" key="1">
    <source>
        <dbReference type="SAM" id="Phobius"/>
    </source>
</evidence>
<organism evidence="2 3">
    <name type="scientific">Clostridium aciditolerans</name>
    <dbReference type="NCBI Taxonomy" id="339861"/>
    <lineage>
        <taxon>Bacteria</taxon>
        <taxon>Bacillati</taxon>
        <taxon>Bacillota</taxon>
        <taxon>Clostridia</taxon>
        <taxon>Eubacteriales</taxon>
        <taxon>Clostridiaceae</taxon>
        <taxon>Clostridium</taxon>
    </lineage>
</organism>